<reference evidence="3 4" key="1">
    <citation type="submission" date="2019-08" db="EMBL/GenBank/DDBJ databases">
        <title>In-depth cultivation of the pig gut microbiome towards novel bacterial diversity and tailored functional studies.</title>
        <authorList>
            <person name="Wylensek D."/>
            <person name="Hitch T.C.A."/>
            <person name="Clavel T."/>
        </authorList>
    </citation>
    <scope>NUCLEOTIDE SEQUENCE [LARGE SCALE GENOMIC DNA]</scope>
    <source>
        <strain evidence="3 4">RF-GAM-744-WT-7</strain>
    </source>
</reference>
<evidence type="ECO:0000313" key="4">
    <source>
        <dbReference type="Proteomes" id="UP000442535"/>
    </source>
</evidence>
<proteinExistence type="predicted"/>
<organism evidence="3 4">
    <name type="scientific">Mobiluncus porci</name>
    <dbReference type="NCBI Taxonomy" id="2652278"/>
    <lineage>
        <taxon>Bacteria</taxon>
        <taxon>Bacillati</taxon>
        <taxon>Actinomycetota</taxon>
        <taxon>Actinomycetes</taxon>
        <taxon>Actinomycetales</taxon>
        <taxon>Actinomycetaceae</taxon>
        <taxon>Mobiluncus</taxon>
    </lineage>
</organism>
<evidence type="ECO:0008006" key="5">
    <source>
        <dbReference type="Google" id="ProtNLM"/>
    </source>
</evidence>
<accession>A0A7K0JZT2</accession>
<gene>
    <name evidence="3" type="ORF">FYJ63_00520</name>
</gene>
<sequence>MSEHILEILQLSNENPFAAPTNHSPEPTGALGFRSNQALIPQPNSPMPYPPSPAGPSATYPAYPAGAPVTPGGAPWGNATPVAPAPVSSCNCISAAALTTGISSIALFAIAPLAIIYGLVGLILGIVGIVKANKLPAHSGRAMSITSVILSVIGIAIGIFAIASFFALMAGMMNSLSQMTSDPSVLDQLKELSTPSGAPSDLPSDFPTELPTDFPTSPSDQL</sequence>
<protein>
    <recommendedName>
        <fullName evidence="5">DUF4190 domain-containing protein</fullName>
    </recommendedName>
</protein>
<feature type="transmembrane region" description="Helical" evidence="2">
    <location>
        <begin position="105"/>
        <end position="130"/>
    </location>
</feature>
<keyword evidence="4" id="KW-1185">Reference proteome</keyword>
<evidence type="ECO:0000313" key="3">
    <source>
        <dbReference type="EMBL" id="MST48756.1"/>
    </source>
</evidence>
<evidence type="ECO:0000256" key="2">
    <source>
        <dbReference type="SAM" id="Phobius"/>
    </source>
</evidence>
<dbReference type="Proteomes" id="UP000442535">
    <property type="component" value="Unassembled WGS sequence"/>
</dbReference>
<dbReference type="AlphaFoldDB" id="A0A7K0JZT2"/>
<dbReference type="RefSeq" id="WP_154542722.1">
    <property type="nucleotide sequence ID" value="NZ_VUMY01000001.1"/>
</dbReference>
<feature type="transmembrane region" description="Helical" evidence="2">
    <location>
        <begin position="142"/>
        <end position="169"/>
    </location>
</feature>
<feature type="region of interest" description="Disordered" evidence="1">
    <location>
        <begin position="190"/>
        <end position="222"/>
    </location>
</feature>
<dbReference type="EMBL" id="VUMY01000001">
    <property type="protein sequence ID" value="MST48756.1"/>
    <property type="molecule type" value="Genomic_DNA"/>
</dbReference>
<keyword evidence="2" id="KW-0472">Membrane</keyword>
<name>A0A7K0JZT2_9ACTO</name>
<keyword evidence="2" id="KW-1133">Transmembrane helix</keyword>
<comment type="caution">
    <text evidence="3">The sequence shown here is derived from an EMBL/GenBank/DDBJ whole genome shotgun (WGS) entry which is preliminary data.</text>
</comment>
<evidence type="ECO:0000256" key="1">
    <source>
        <dbReference type="SAM" id="MobiDB-lite"/>
    </source>
</evidence>
<keyword evidence="2" id="KW-0812">Transmembrane</keyword>